<accession>X0WTF7</accession>
<organism evidence="1">
    <name type="scientific">marine sediment metagenome</name>
    <dbReference type="NCBI Taxonomy" id="412755"/>
    <lineage>
        <taxon>unclassified sequences</taxon>
        <taxon>metagenomes</taxon>
        <taxon>ecological metagenomes</taxon>
    </lineage>
</organism>
<sequence length="35" mass="4429">FHEIRDQIKIITVDHIEKLYILDIEKQKFKKDFHF</sequence>
<name>X0WTF7_9ZZZZ</name>
<reference evidence="1" key="1">
    <citation type="journal article" date="2014" name="Front. Microbiol.">
        <title>High frequency of phylogenetically diverse reductive dehalogenase-homologous genes in deep subseafloor sedimentary metagenomes.</title>
        <authorList>
            <person name="Kawai M."/>
            <person name="Futagami T."/>
            <person name="Toyoda A."/>
            <person name="Takaki Y."/>
            <person name="Nishi S."/>
            <person name="Hori S."/>
            <person name="Arai W."/>
            <person name="Tsubouchi T."/>
            <person name="Morono Y."/>
            <person name="Uchiyama I."/>
            <person name="Ito T."/>
            <person name="Fujiyama A."/>
            <person name="Inagaki F."/>
            <person name="Takami H."/>
        </authorList>
    </citation>
    <scope>NUCLEOTIDE SEQUENCE</scope>
    <source>
        <strain evidence="1">Expedition CK06-06</strain>
    </source>
</reference>
<proteinExistence type="predicted"/>
<feature type="non-terminal residue" evidence="1">
    <location>
        <position position="1"/>
    </location>
</feature>
<protein>
    <submittedName>
        <fullName evidence="1">Uncharacterized protein</fullName>
    </submittedName>
</protein>
<evidence type="ECO:0000313" key="1">
    <source>
        <dbReference type="EMBL" id="GAG27798.1"/>
    </source>
</evidence>
<comment type="caution">
    <text evidence="1">The sequence shown here is derived from an EMBL/GenBank/DDBJ whole genome shotgun (WGS) entry which is preliminary data.</text>
</comment>
<dbReference type="EMBL" id="BARS01032411">
    <property type="protein sequence ID" value="GAG27798.1"/>
    <property type="molecule type" value="Genomic_DNA"/>
</dbReference>
<gene>
    <name evidence="1" type="ORF">S01H1_50309</name>
</gene>
<dbReference type="AlphaFoldDB" id="X0WTF7"/>